<dbReference type="PANTHER" id="PTHR43427">
    <property type="entry name" value="CHLORIDE CHANNEL PROTEIN CLC-E"/>
    <property type="match status" value="1"/>
</dbReference>
<dbReference type="GO" id="GO:0015108">
    <property type="term" value="F:chloride transmembrane transporter activity"/>
    <property type="evidence" value="ECO:0007669"/>
    <property type="project" value="InterPro"/>
</dbReference>
<feature type="transmembrane region" description="Helical" evidence="5">
    <location>
        <begin position="101"/>
        <end position="121"/>
    </location>
</feature>
<dbReference type="SUPFAM" id="SSF81340">
    <property type="entry name" value="Clc chloride channel"/>
    <property type="match status" value="1"/>
</dbReference>
<reference evidence="6" key="1">
    <citation type="journal article" date="2013" name="Environ. Microbiol.">
        <title>Microbiota from the distal guts of lean and obese adolescents exhibit partial functional redundancy besides clear differences in community structure.</title>
        <authorList>
            <person name="Ferrer M."/>
            <person name="Ruiz A."/>
            <person name="Lanza F."/>
            <person name="Haange S.B."/>
            <person name="Oberbach A."/>
            <person name="Till H."/>
            <person name="Bargiela R."/>
            <person name="Campoy C."/>
            <person name="Segura M.T."/>
            <person name="Richter M."/>
            <person name="von Bergen M."/>
            <person name="Seifert J."/>
            <person name="Suarez A."/>
        </authorList>
    </citation>
    <scope>NUCLEOTIDE SEQUENCE</scope>
</reference>
<dbReference type="EMBL" id="AJWY01009174">
    <property type="protein sequence ID" value="EKC59131.1"/>
    <property type="molecule type" value="Genomic_DNA"/>
</dbReference>
<evidence type="ECO:0000256" key="5">
    <source>
        <dbReference type="SAM" id="Phobius"/>
    </source>
</evidence>
<feature type="transmembrane region" description="Helical" evidence="5">
    <location>
        <begin position="9"/>
        <end position="27"/>
    </location>
</feature>
<gene>
    <name evidence="6" type="ORF">LEA_13522</name>
</gene>
<comment type="caution">
    <text evidence="6">The sequence shown here is derived from an EMBL/GenBank/DDBJ whole genome shotgun (WGS) entry which is preliminary data.</text>
</comment>
<evidence type="ECO:0000256" key="3">
    <source>
        <dbReference type="ARBA" id="ARBA00022989"/>
    </source>
</evidence>
<keyword evidence="3 5" id="KW-1133">Transmembrane helix</keyword>
<dbReference type="InterPro" id="IPR001807">
    <property type="entry name" value="ClC"/>
</dbReference>
<feature type="transmembrane region" description="Helical" evidence="5">
    <location>
        <begin position="133"/>
        <end position="151"/>
    </location>
</feature>
<evidence type="ECO:0000256" key="4">
    <source>
        <dbReference type="ARBA" id="ARBA00023136"/>
    </source>
</evidence>
<dbReference type="InterPro" id="IPR050368">
    <property type="entry name" value="ClC-type_chloride_channel"/>
</dbReference>
<evidence type="ECO:0000256" key="2">
    <source>
        <dbReference type="ARBA" id="ARBA00022692"/>
    </source>
</evidence>
<evidence type="ECO:0000256" key="1">
    <source>
        <dbReference type="ARBA" id="ARBA00004141"/>
    </source>
</evidence>
<dbReference type="InterPro" id="IPR014743">
    <property type="entry name" value="Cl-channel_core"/>
</dbReference>
<proteinExistence type="predicted"/>
<evidence type="ECO:0000313" key="6">
    <source>
        <dbReference type="EMBL" id="EKC59131.1"/>
    </source>
</evidence>
<dbReference type="Gene3D" id="1.10.3080.10">
    <property type="entry name" value="Clc chloride channel"/>
    <property type="match status" value="1"/>
</dbReference>
<keyword evidence="4 5" id="KW-0472">Membrane</keyword>
<comment type="subcellular location">
    <subcellularLocation>
        <location evidence="1">Membrane</location>
        <topology evidence="1">Multi-pass membrane protein</topology>
    </subcellularLocation>
</comment>
<sequence length="173" mass="18929">MYTKYLKNPYVRVVVAALIVMGITFILQTDDYMGAGNQLIAKAIETGRARPLDFVWKIILTAITMRAGFRGGEIVPAFCVGASFGCVMGQLLGFPPVVAAAAGMVALFCGVTNCPITSMLISFELFGFAGVSYYLIAISISYALSGYYSLYKDQTIVYSKYKAKYINRKQDKT</sequence>
<organism evidence="6">
    <name type="scientific">human gut metagenome</name>
    <dbReference type="NCBI Taxonomy" id="408170"/>
    <lineage>
        <taxon>unclassified sequences</taxon>
        <taxon>metagenomes</taxon>
        <taxon>organismal metagenomes</taxon>
    </lineage>
</organism>
<dbReference type="AlphaFoldDB" id="K1TIU5"/>
<dbReference type="Pfam" id="PF00654">
    <property type="entry name" value="Voltage_CLC"/>
    <property type="match status" value="1"/>
</dbReference>
<keyword evidence="2 5" id="KW-0812">Transmembrane</keyword>
<name>K1TIU5_9ZZZZ</name>
<accession>K1TIU5</accession>
<dbReference type="GO" id="GO:0016020">
    <property type="term" value="C:membrane"/>
    <property type="evidence" value="ECO:0007669"/>
    <property type="project" value="UniProtKB-SubCell"/>
</dbReference>
<protein>
    <submittedName>
        <fullName evidence="6">Chloride channel protein EriC</fullName>
    </submittedName>
</protein>